<dbReference type="Proteomes" id="UP001140513">
    <property type="component" value="Unassembled WGS sequence"/>
</dbReference>
<accession>A0A9W8XAT9</accession>
<dbReference type="RefSeq" id="XP_056065237.1">
    <property type="nucleotide sequence ID" value="XM_056221250.1"/>
</dbReference>
<dbReference type="GeneID" id="80916059"/>
<reference evidence="1" key="1">
    <citation type="submission" date="2022-10" db="EMBL/GenBank/DDBJ databases">
        <title>Tapping the CABI collections for fungal endophytes: first genome assemblies for Collariella, Neodidymelliopsis, Ascochyta clinopodiicola, Didymella pomorum, Didymosphaeria variabile, Neocosmospora piperis and Neocucurbitaria cava.</title>
        <authorList>
            <person name="Hill R."/>
        </authorList>
    </citation>
    <scope>NUCLEOTIDE SEQUENCE</scope>
    <source>
        <strain evidence="1">IMI 356815</strain>
    </source>
</reference>
<protein>
    <submittedName>
        <fullName evidence="1">Uncharacterized protein</fullName>
    </submittedName>
</protein>
<evidence type="ECO:0000313" key="1">
    <source>
        <dbReference type="EMBL" id="KAJ4344785.1"/>
    </source>
</evidence>
<dbReference type="EMBL" id="JAPEUX010000010">
    <property type="protein sequence ID" value="KAJ4344785.1"/>
    <property type="molecule type" value="Genomic_DNA"/>
</dbReference>
<organism evidence="1 2">
    <name type="scientific">Didymosphaeria variabile</name>
    <dbReference type="NCBI Taxonomy" id="1932322"/>
    <lineage>
        <taxon>Eukaryota</taxon>
        <taxon>Fungi</taxon>
        <taxon>Dikarya</taxon>
        <taxon>Ascomycota</taxon>
        <taxon>Pezizomycotina</taxon>
        <taxon>Dothideomycetes</taxon>
        <taxon>Pleosporomycetidae</taxon>
        <taxon>Pleosporales</taxon>
        <taxon>Massarineae</taxon>
        <taxon>Didymosphaeriaceae</taxon>
        <taxon>Didymosphaeria</taxon>
    </lineage>
</organism>
<name>A0A9W8XAT9_9PLEO</name>
<evidence type="ECO:0000313" key="2">
    <source>
        <dbReference type="Proteomes" id="UP001140513"/>
    </source>
</evidence>
<comment type="caution">
    <text evidence="1">The sequence shown here is derived from an EMBL/GenBank/DDBJ whole genome shotgun (WGS) entry which is preliminary data.</text>
</comment>
<dbReference type="AlphaFoldDB" id="A0A9W8XAT9"/>
<sequence length="79" mass="8730">MALHANPIHTVHTRGTATSFDLLEDYFSHESLTIAIPPHPPSTAFAELLNYHTNQPPAEDTIAAHQQIFLSQRPSDSIV</sequence>
<gene>
    <name evidence="1" type="ORF">N0V89_012529</name>
</gene>
<proteinExistence type="predicted"/>
<dbReference type="OrthoDB" id="10586177at2759"/>
<keyword evidence="2" id="KW-1185">Reference proteome</keyword>